<feature type="domain" description="C1q" evidence="4">
    <location>
        <begin position="1"/>
        <end position="134"/>
    </location>
</feature>
<accession>A0A9D4EK36</accession>
<dbReference type="PRINTS" id="PR00007">
    <property type="entry name" value="COMPLEMNTC1Q"/>
</dbReference>
<protein>
    <recommendedName>
        <fullName evidence="4">C1q domain-containing protein</fullName>
    </recommendedName>
</protein>
<organism evidence="5 6">
    <name type="scientific">Dreissena polymorpha</name>
    <name type="common">Zebra mussel</name>
    <name type="synonym">Mytilus polymorpha</name>
    <dbReference type="NCBI Taxonomy" id="45954"/>
    <lineage>
        <taxon>Eukaryota</taxon>
        <taxon>Metazoa</taxon>
        <taxon>Spiralia</taxon>
        <taxon>Lophotrochozoa</taxon>
        <taxon>Mollusca</taxon>
        <taxon>Bivalvia</taxon>
        <taxon>Autobranchia</taxon>
        <taxon>Heteroconchia</taxon>
        <taxon>Euheterodonta</taxon>
        <taxon>Imparidentia</taxon>
        <taxon>Neoheterodontei</taxon>
        <taxon>Myida</taxon>
        <taxon>Dreissenoidea</taxon>
        <taxon>Dreissenidae</taxon>
        <taxon>Dreissena</taxon>
    </lineage>
</organism>
<evidence type="ECO:0000313" key="6">
    <source>
        <dbReference type="Proteomes" id="UP000828390"/>
    </source>
</evidence>
<evidence type="ECO:0000256" key="1">
    <source>
        <dbReference type="ARBA" id="ARBA00004613"/>
    </source>
</evidence>
<comment type="subcellular location">
    <subcellularLocation>
        <location evidence="1">Secreted</location>
    </subcellularLocation>
</comment>
<dbReference type="AlphaFoldDB" id="A0A9D4EK36"/>
<evidence type="ECO:0000256" key="2">
    <source>
        <dbReference type="ARBA" id="ARBA00022525"/>
    </source>
</evidence>
<keyword evidence="2" id="KW-0964">Secreted</keyword>
<evidence type="ECO:0000256" key="3">
    <source>
        <dbReference type="ARBA" id="ARBA00022729"/>
    </source>
</evidence>
<dbReference type="InterPro" id="IPR001073">
    <property type="entry name" value="C1q_dom"/>
</dbReference>
<dbReference type="EMBL" id="JAIWYP010000008">
    <property type="protein sequence ID" value="KAH3779966.1"/>
    <property type="molecule type" value="Genomic_DNA"/>
</dbReference>
<dbReference type="PANTHER" id="PTHR22923:SF116">
    <property type="entry name" value="C1Q DOMAIN-CONTAINING PROTEIN"/>
    <property type="match status" value="1"/>
</dbReference>
<dbReference type="GO" id="GO:0005576">
    <property type="term" value="C:extracellular region"/>
    <property type="evidence" value="ECO:0007669"/>
    <property type="project" value="UniProtKB-SubCell"/>
</dbReference>
<dbReference type="PANTHER" id="PTHR22923">
    <property type="entry name" value="CEREBELLIN-RELATED"/>
    <property type="match status" value="1"/>
</dbReference>
<sequence length="134" mass="15036">MSGRGDELDDQFIFPTIILNLGNDYNPYTGVFTCRVPGLYFFSVSLTKRRVNSRSIDLVDAYIKKNGMYGIILASTKSDPYDKAEYDYGSYMIGTSCTVHLRRGETIIVTGYHSSFFDGDKCSFTGFLITADIL</sequence>
<gene>
    <name evidence="5" type="ORF">DPMN_157775</name>
</gene>
<name>A0A9D4EK36_DREPO</name>
<evidence type="ECO:0000259" key="4">
    <source>
        <dbReference type="PROSITE" id="PS50871"/>
    </source>
</evidence>
<keyword evidence="6" id="KW-1185">Reference proteome</keyword>
<dbReference type="Pfam" id="PF00386">
    <property type="entry name" value="C1q"/>
    <property type="match status" value="1"/>
</dbReference>
<evidence type="ECO:0000313" key="5">
    <source>
        <dbReference type="EMBL" id="KAH3779966.1"/>
    </source>
</evidence>
<dbReference type="PROSITE" id="PS50871">
    <property type="entry name" value="C1Q"/>
    <property type="match status" value="1"/>
</dbReference>
<dbReference type="SUPFAM" id="SSF49842">
    <property type="entry name" value="TNF-like"/>
    <property type="match status" value="1"/>
</dbReference>
<reference evidence="5" key="2">
    <citation type="submission" date="2020-11" db="EMBL/GenBank/DDBJ databases">
        <authorList>
            <person name="McCartney M.A."/>
            <person name="Auch B."/>
            <person name="Kono T."/>
            <person name="Mallez S."/>
            <person name="Becker A."/>
            <person name="Gohl D.M."/>
            <person name="Silverstein K.A.T."/>
            <person name="Koren S."/>
            <person name="Bechman K.B."/>
            <person name="Herman A."/>
            <person name="Abrahante J.E."/>
            <person name="Garbe J."/>
        </authorList>
    </citation>
    <scope>NUCLEOTIDE SEQUENCE</scope>
    <source>
        <strain evidence="5">Duluth1</strain>
        <tissue evidence="5">Whole animal</tissue>
    </source>
</reference>
<reference evidence="5" key="1">
    <citation type="journal article" date="2019" name="bioRxiv">
        <title>The Genome of the Zebra Mussel, Dreissena polymorpha: A Resource for Invasive Species Research.</title>
        <authorList>
            <person name="McCartney M.A."/>
            <person name="Auch B."/>
            <person name="Kono T."/>
            <person name="Mallez S."/>
            <person name="Zhang Y."/>
            <person name="Obille A."/>
            <person name="Becker A."/>
            <person name="Abrahante J.E."/>
            <person name="Garbe J."/>
            <person name="Badalamenti J.P."/>
            <person name="Herman A."/>
            <person name="Mangelson H."/>
            <person name="Liachko I."/>
            <person name="Sullivan S."/>
            <person name="Sone E.D."/>
            <person name="Koren S."/>
            <person name="Silverstein K.A.T."/>
            <person name="Beckman K.B."/>
            <person name="Gohl D.M."/>
        </authorList>
    </citation>
    <scope>NUCLEOTIDE SEQUENCE</scope>
    <source>
        <strain evidence="5">Duluth1</strain>
        <tissue evidence="5">Whole animal</tissue>
    </source>
</reference>
<dbReference type="InterPro" id="IPR050822">
    <property type="entry name" value="Cerebellin_Synaptic_Org"/>
</dbReference>
<dbReference type="InterPro" id="IPR008983">
    <property type="entry name" value="Tumour_necrosis_fac-like_dom"/>
</dbReference>
<dbReference type="Gene3D" id="2.60.120.40">
    <property type="match status" value="1"/>
</dbReference>
<keyword evidence="3" id="KW-0732">Signal</keyword>
<proteinExistence type="predicted"/>
<comment type="caution">
    <text evidence="5">The sequence shown here is derived from an EMBL/GenBank/DDBJ whole genome shotgun (WGS) entry which is preliminary data.</text>
</comment>
<dbReference type="Proteomes" id="UP000828390">
    <property type="component" value="Unassembled WGS sequence"/>
</dbReference>